<dbReference type="PANTHER" id="PTHR37842:SF2">
    <property type="entry name" value="GYLCOSYL HYDROLASE 115 C-TERMINAL DOMAIN-CONTAINING PROTEIN"/>
    <property type="match status" value="1"/>
</dbReference>
<reference evidence="2 3" key="2">
    <citation type="submission" date="2009-01" db="EMBL/GenBank/DDBJ databases">
        <title>Draft genome sequence of Bacteroides cellulosilyticus (DSM 14838).</title>
        <authorList>
            <person name="Sudarsanam P."/>
            <person name="Ley R."/>
            <person name="Guruge J."/>
            <person name="Turnbaugh P.J."/>
            <person name="Mahowald M."/>
            <person name="Liep D."/>
            <person name="Gordon J."/>
        </authorList>
    </citation>
    <scope>NUCLEOTIDE SEQUENCE [LARGE SCALE GENOMIC DNA]</scope>
    <source>
        <strain evidence="2 3">DSM 14838</strain>
    </source>
</reference>
<dbReference type="HOGENOM" id="CLU_1351349_0_0_10"/>
<keyword evidence="1" id="KW-0378">Hydrolase</keyword>
<proteinExistence type="predicted"/>
<dbReference type="SUPFAM" id="SSF55545">
    <property type="entry name" value="beta-N-acetylhexosaminidase-like domain"/>
    <property type="match status" value="1"/>
</dbReference>
<accession>E2NMY7</accession>
<dbReference type="Proteomes" id="UP000003711">
    <property type="component" value="Unassembled WGS sequence"/>
</dbReference>
<dbReference type="PANTHER" id="PTHR37842">
    <property type="match status" value="1"/>
</dbReference>
<evidence type="ECO:0000313" key="3">
    <source>
        <dbReference type="Proteomes" id="UP000003711"/>
    </source>
</evidence>
<dbReference type="InterPro" id="IPR029018">
    <property type="entry name" value="Hex-like_dom2"/>
</dbReference>
<comment type="caution">
    <text evidence="2">The sequence shown here is derived from an EMBL/GenBank/DDBJ whole genome shotgun (WGS) entry which is preliminary data.</text>
</comment>
<dbReference type="GO" id="GO:0016787">
    <property type="term" value="F:hydrolase activity"/>
    <property type="evidence" value="ECO:0007669"/>
    <property type="project" value="UniProtKB-KW"/>
</dbReference>
<dbReference type="GO" id="GO:0005975">
    <property type="term" value="P:carbohydrate metabolic process"/>
    <property type="evidence" value="ECO:0007669"/>
    <property type="project" value="UniProtKB-ARBA"/>
</dbReference>
<dbReference type="Gene3D" id="3.30.379.10">
    <property type="entry name" value="Chitobiase/beta-hexosaminidase domain 2-like"/>
    <property type="match status" value="1"/>
</dbReference>
<evidence type="ECO:0000256" key="1">
    <source>
        <dbReference type="ARBA" id="ARBA00022801"/>
    </source>
</evidence>
<organism evidence="2 3">
    <name type="scientific">Bacteroides cellulosilyticus DSM 14838</name>
    <dbReference type="NCBI Taxonomy" id="537012"/>
    <lineage>
        <taxon>Bacteria</taxon>
        <taxon>Pseudomonadati</taxon>
        <taxon>Bacteroidota</taxon>
        <taxon>Bacteroidia</taxon>
        <taxon>Bacteroidales</taxon>
        <taxon>Bacteroidaceae</taxon>
        <taxon>Bacteroides</taxon>
    </lineage>
</organism>
<evidence type="ECO:0000313" key="2">
    <source>
        <dbReference type="EMBL" id="EEF86718.1"/>
    </source>
</evidence>
<reference evidence="2 3" key="1">
    <citation type="submission" date="2008-12" db="EMBL/GenBank/DDBJ databases">
        <authorList>
            <person name="Fulton L."/>
            <person name="Clifton S."/>
            <person name="Fulton B."/>
            <person name="Xu J."/>
            <person name="Minx P."/>
            <person name="Pepin K.H."/>
            <person name="Johnson M."/>
            <person name="Bhonagiri V."/>
            <person name="Nash W.E."/>
            <person name="Mardis E.R."/>
            <person name="Wilson R.K."/>
        </authorList>
    </citation>
    <scope>NUCLEOTIDE SEQUENCE [LARGE SCALE GENOMIC DNA]</scope>
    <source>
        <strain evidence="2 3">DSM 14838</strain>
    </source>
</reference>
<dbReference type="EMBL" id="ACCH01000468">
    <property type="protein sequence ID" value="EEF86718.1"/>
    <property type="molecule type" value="Genomic_DNA"/>
</dbReference>
<name>E2NMY7_9BACE</name>
<gene>
    <name evidence="2" type="ORF">BACCELL_05682</name>
</gene>
<protein>
    <submittedName>
        <fullName evidence="2">Uncharacterized protein</fullName>
    </submittedName>
</protein>
<sequence length="203" mass="22598">MLESICNSDLWQASGSRVPLFHSIINLIYFYMMRISLKTRIVCLQLCLTLASTLQAADKFVSFIREEGTLELVTSQQRSFSILCADEEHKGVLTAVHNLQEDFYKVADIRPALVADAKQKGSADGQNVRILIGSFDESPFIKQLVKSKKLDARELKGKNEKFIITTVKDPVEGIPGEVLLIAGSDKRGTIYGVYELSRQIGVS</sequence>
<dbReference type="AlphaFoldDB" id="E2NMY7"/>
<feature type="non-terminal residue" evidence="2">
    <location>
        <position position="203"/>
    </location>
</feature>